<sequence>MLPESEVTDMLHNAFIRIDREVQQSWLPVRTTLQHFYSQLRDATGELVSQVAQLQEANAALARNNESLLREIETLHLTIDPDNLAQASEIQSSPTSTAGLQRVGPTLRPRNGRNRPRQVLPKIPEGGPGEPVKATESLEQSNVSLRRP</sequence>
<protein>
    <submittedName>
        <fullName evidence="2">Uncharacterized protein</fullName>
    </submittedName>
</protein>
<evidence type="ECO:0000313" key="3">
    <source>
        <dbReference type="Proteomes" id="UP000799437"/>
    </source>
</evidence>
<dbReference type="EMBL" id="ML996636">
    <property type="protein sequence ID" value="KAF2752415.1"/>
    <property type="molecule type" value="Genomic_DNA"/>
</dbReference>
<dbReference type="Proteomes" id="UP000799437">
    <property type="component" value="Unassembled WGS sequence"/>
</dbReference>
<accession>A0A6A6VQL8</accession>
<organism evidence="2 3">
    <name type="scientific">Pseudovirgaria hyperparasitica</name>
    <dbReference type="NCBI Taxonomy" id="470096"/>
    <lineage>
        <taxon>Eukaryota</taxon>
        <taxon>Fungi</taxon>
        <taxon>Dikarya</taxon>
        <taxon>Ascomycota</taxon>
        <taxon>Pezizomycotina</taxon>
        <taxon>Dothideomycetes</taxon>
        <taxon>Dothideomycetes incertae sedis</taxon>
        <taxon>Acrospermales</taxon>
        <taxon>Acrospermaceae</taxon>
        <taxon>Pseudovirgaria</taxon>
    </lineage>
</organism>
<feature type="compositionally biased region" description="Polar residues" evidence="1">
    <location>
        <begin position="89"/>
        <end position="99"/>
    </location>
</feature>
<keyword evidence="3" id="KW-1185">Reference proteome</keyword>
<dbReference type="AlphaFoldDB" id="A0A6A6VQL8"/>
<dbReference type="RefSeq" id="XP_033594873.1">
    <property type="nucleotide sequence ID" value="XM_033745049.1"/>
</dbReference>
<evidence type="ECO:0000256" key="1">
    <source>
        <dbReference type="SAM" id="MobiDB-lite"/>
    </source>
</evidence>
<dbReference type="GeneID" id="54486103"/>
<feature type="compositionally biased region" description="Polar residues" evidence="1">
    <location>
        <begin position="137"/>
        <end position="148"/>
    </location>
</feature>
<reference evidence="2" key="1">
    <citation type="journal article" date="2020" name="Stud. Mycol.">
        <title>101 Dothideomycetes genomes: a test case for predicting lifestyles and emergence of pathogens.</title>
        <authorList>
            <person name="Haridas S."/>
            <person name="Albert R."/>
            <person name="Binder M."/>
            <person name="Bloem J."/>
            <person name="Labutti K."/>
            <person name="Salamov A."/>
            <person name="Andreopoulos B."/>
            <person name="Baker S."/>
            <person name="Barry K."/>
            <person name="Bills G."/>
            <person name="Bluhm B."/>
            <person name="Cannon C."/>
            <person name="Castanera R."/>
            <person name="Culley D."/>
            <person name="Daum C."/>
            <person name="Ezra D."/>
            <person name="Gonzalez J."/>
            <person name="Henrissat B."/>
            <person name="Kuo A."/>
            <person name="Liang C."/>
            <person name="Lipzen A."/>
            <person name="Lutzoni F."/>
            <person name="Magnuson J."/>
            <person name="Mondo S."/>
            <person name="Nolan M."/>
            <person name="Ohm R."/>
            <person name="Pangilinan J."/>
            <person name="Park H.-J."/>
            <person name="Ramirez L."/>
            <person name="Alfaro M."/>
            <person name="Sun H."/>
            <person name="Tritt A."/>
            <person name="Yoshinaga Y."/>
            <person name="Zwiers L.-H."/>
            <person name="Turgeon B."/>
            <person name="Goodwin S."/>
            <person name="Spatafora J."/>
            <person name="Crous P."/>
            <person name="Grigoriev I."/>
        </authorList>
    </citation>
    <scope>NUCLEOTIDE SEQUENCE</scope>
    <source>
        <strain evidence="2">CBS 121739</strain>
    </source>
</reference>
<evidence type="ECO:0000313" key="2">
    <source>
        <dbReference type="EMBL" id="KAF2752415.1"/>
    </source>
</evidence>
<feature type="region of interest" description="Disordered" evidence="1">
    <location>
        <begin position="89"/>
        <end position="148"/>
    </location>
</feature>
<name>A0A6A6VQL8_9PEZI</name>
<proteinExistence type="predicted"/>
<gene>
    <name evidence="2" type="ORF">EJ05DRAFT_481309</name>
</gene>